<feature type="transmembrane region" description="Helical" evidence="6">
    <location>
        <begin position="6"/>
        <end position="33"/>
    </location>
</feature>
<organism evidence="7 8">
    <name type="scientific">Paenibacillus terricola</name>
    <dbReference type="NCBI Taxonomy" id="2763503"/>
    <lineage>
        <taxon>Bacteria</taxon>
        <taxon>Bacillati</taxon>
        <taxon>Bacillota</taxon>
        <taxon>Bacilli</taxon>
        <taxon>Bacillales</taxon>
        <taxon>Paenibacillaceae</taxon>
        <taxon>Paenibacillus</taxon>
    </lineage>
</organism>
<sequence>MEILSWAFAAALLQIVFIDLVLAGDNAIVIGMAARNLPKAQQRKAVIGGTIGAVVIRAVATLLVVHLLEIPWLLLVGGLLLLFIAYKLLVQEEDHDNIKAGSTLWQSIRTIIIADAAMGLDNVIAVAGAAHGNDLLVILGLLISIPIVVWGSTLFIRLINRFPWIVYIGSGVLAYTAAKMVTHEEKLKSFFDNAWVLWGFIALCILLVVLAGKATNSLKRRRKQRSGKQAVISNRDSA</sequence>
<protein>
    <submittedName>
        <fullName evidence="7">TerC family protein</fullName>
    </submittedName>
</protein>
<evidence type="ECO:0000313" key="8">
    <source>
        <dbReference type="Proteomes" id="UP000609346"/>
    </source>
</evidence>
<dbReference type="RefSeq" id="WP_191202802.1">
    <property type="nucleotide sequence ID" value="NZ_JACXZA010000001.1"/>
</dbReference>
<reference evidence="7 8" key="1">
    <citation type="submission" date="2020-09" db="EMBL/GenBank/DDBJ databases">
        <title>Paenibacillus sp. strain PR3 16S rRNA gene Genome sequencing and assembly.</title>
        <authorList>
            <person name="Kim J."/>
        </authorList>
    </citation>
    <scope>NUCLEOTIDE SEQUENCE [LARGE SCALE GENOMIC DNA]</scope>
    <source>
        <strain evidence="7 8">PR3</strain>
    </source>
</reference>
<evidence type="ECO:0000256" key="1">
    <source>
        <dbReference type="ARBA" id="ARBA00004141"/>
    </source>
</evidence>
<keyword evidence="3 6" id="KW-0812">Transmembrane</keyword>
<feature type="transmembrane region" description="Helical" evidence="6">
    <location>
        <begin position="70"/>
        <end position="90"/>
    </location>
</feature>
<feature type="transmembrane region" description="Helical" evidence="6">
    <location>
        <begin position="164"/>
        <end position="182"/>
    </location>
</feature>
<dbReference type="InterPro" id="IPR022301">
    <property type="entry name" value="Integral_membrane_YjbE"/>
</dbReference>
<evidence type="ECO:0000256" key="2">
    <source>
        <dbReference type="ARBA" id="ARBA00007511"/>
    </source>
</evidence>
<keyword evidence="8" id="KW-1185">Reference proteome</keyword>
<feature type="transmembrane region" description="Helical" evidence="6">
    <location>
        <begin position="136"/>
        <end position="157"/>
    </location>
</feature>
<dbReference type="Proteomes" id="UP000609346">
    <property type="component" value="Unassembled WGS sequence"/>
</dbReference>
<evidence type="ECO:0000256" key="3">
    <source>
        <dbReference type="ARBA" id="ARBA00022692"/>
    </source>
</evidence>
<accession>A0ABR8MTY2</accession>
<comment type="caution">
    <text evidence="7">The sequence shown here is derived from an EMBL/GenBank/DDBJ whole genome shotgun (WGS) entry which is preliminary data.</text>
</comment>
<proteinExistence type="inferred from homology"/>
<dbReference type="InterPro" id="IPR005496">
    <property type="entry name" value="Integral_membrane_TerC"/>
</dbReference>
<dbReference type="PANTHER" id="PTHR30238">
    <property type="entry name" value="MEMBRANE BOUND PREDICTED REDOX MODULATOR"/>
    <property type="match status" value="1"/>
</dbReference>
<dbReference type="PANTHER" id="PTHR30238:SF4">
    <property type="entry name" value="SLL1022 PROTEIN"/>
    <property type="match status" value="1"/>
</dbReference>
<comment type="subcellular location">
    <subcellularLocation>
        <location evidence="1">Membrane</location>
        <topology evidence="1">Multi-pass membrane protein</topology>
    </subcellularLocation>
</comment>
<feature type="transmembrane region" description="Helical" evidence="6">
    <location>
        <begin position="194"/>
        <end position="215"/>
    </location>
</feature>
<name>A0ABR8MTY2_9BACL</name>
<feature type="transmembrane region" description="Helical" evidence="6">
    <location>
        <begin position="111"/>
        <end position="130"/>
    </location>
</feature>
<keyword evidence="5 6" id="KW-0472">Membrane</keyword>
<dbReference type="NCBIfam" id="TIGR03717">
    <property type="entry name" value="R_switched_YjbE"/>
    <property type="match status" value="1"/>
</dbReference>
<gene>
    <name evidence="7" type="ORF">H8B09_04400</name>
</gene>
<dbReference type="Pfam" id="PF03741">
    <property type="entry name" value="TerC"/>
    <property type="match status" value="1"/>
</dbReference>
<evidence type="ECO:0000313" key="7">
    <source>
        <dbReference type="EMBL" id="MBD3917984.1"/>
    </source>
</evidence>
<comment type="similarity">
    <text evidence="2">Belongs to the TerC family.</text>
</comment>
<keyword evidence="4 6" id="KW-1133">Transmembrane helix</keyword>
<evidence type="ECO:0000256" key="4">
    <source>
        <dbReference type="ARBA" id="ARBA00022989"/>
    </source>
</evidence>
<evidence type="ECO:0000256" key="5">
    <source>
        <dbReference type="ARBA" id="ARBA00023136"/>
    </source>
</evidence>
<feature type="transmembrane region" description="Helical" evidence="6">
    <location>
        <begin position="45"/>
        <end position="64"/>
    </location>
</feature>
<evidence type="ECO:0000256" key="6">
    <source>
        <dbReference type="SAM" id="Phobius"/>
    </source>
</evidence>
<dbReference type="EMBL" id="JACXZA010000001">
    <property type="protein sequence ID" value="MBD3917984.1"/>
    <property type="molecule type" value="Genomic_DNA"/>
</dbReference>